<dbReference type="InterPro" id="IPR032030">
    <property type="entry name" value="YscD_cytoplasmic_dom"/>
</dbReference>
<keyword evidence="1" id="KW-0472">Membrane</keyword>
<accession>A0A494XLI3</accession>
<keyword evidence="1" id="KW-1133">Transmembrane helix</keyword>
<dbReference type="CDD" id="cd00060">
    <property type="entry name" value="FHA"/>
    <property type="match status" value="1"/>
</dbReference>
<evidence type="ECO:0000313" key="3">
    <source>
        <dbReference type="EMBL" id="RKP50601.1"/>
    </source>
</evidence>
<keyword evidence="4" id="KW-1185">Reference proteome</keyword>
<comment type="caution">
    <text evidence="3">The sequence shown here is derived from an EMBL/GenBank/DDBJ whole genome shotgun (WGS) entry which is preliminary data.</text>
</comment>
<dbReference type="EMBL" id="RBZV01000002">
    <property type="protein sequence ID" value="RKP50601.1"/>
    <property type="molecule type" value="Genomic_DNA"/>
</dbReference>
<reference evidence="3 4" key="1">
    <citation type="submission" date="2018-10" db="EMBL/GenBank/DDBJ databases">
        <title>Paraburkholderia sp. 7MK8-2, isolated from soil.</title>
        <authorList>
            <person name="Gao Z.-H."/>
            <person name="Qiu L.-H."/>
        </authorList>
    </citation>
    <scope>NUCLEOTIDE SEQUENCE [LARGE SCALE GENOMIC DNA]</scope>
    <source>
        <strain evidence="3 4">7MK8-2</strain>
    </source>
</reference>
<dbReference type="Gene3D" id="2.60.200.20">
    <property type="match status" value="1"/>
</dbReference>
<feature type="transmembrane region" description="Helical" evidence="1">
    <location>
        <begin position="155"/>
        <end position="176"/>
    </location>
</feature>
<gene>
    <name evidence="3" type="ORF">D7S89_05725</name>
</gene>
<evidence type="ECO:0000256" key="1">
    <source>
        <dbReference type="SAM" id="Phobius"/>
    </source>
</evidence>
<evidence type="ECO:0000313" key="4">
    <source>
        <dbReference type="Proteomes" id="UP000280434"/>
    </source>
</evidence>
<dbReference type="AlphaFoldDB" id="A0A494XLI3"/>
<dbReference type="Proteomes" id="UP000280434">
    <property type="component" value="Unassembled WGS sequence"/>
</dbReference>
<name>A0A494XLI3_9BURK</name>
<feature type="domain" description="YscD cytoplasmic" evidence="2">
    <location>
        <begin position="30"/>
        <end position="120"/>
    </location>
</feature>
<dbReference type="InterPro" id="IPR008984">
    <property type="entry name" value="SMAD_FHA_dom_sf"/>
</dbReference>
<organism evidence="3 4">
    <name type="scientific">Trinickia fusca</name>
    <dbReference type="NCBI Taxonomy" id="2419777"/>
    <lineage>
        <taxon>Bacteria</taxon>
        <taxon>Pseudomonadati</taxon>
        <taxon>Pseudomonadota</taxon>
        <taxon>Betaproteobacteria</taxon>
        <taxon>Burkholderiales</taxon>
        <taxon>Burkholderiaceae</taxon>
        <taxon>Trinickia</taxon>
    </lineage>
</organism>
<dbReference type="SUPFAM" id="SSF49879">
    <property type="entry name" value="SMAD/FHA domain"/>
    <property type="match status" value="1"/>
</dbReference>
<sequence>MQRSTESMSDDATSAPVSHTAAKAPWSLSFLSGPLAGRTLALKLGDNWVGSAGQCDVIVPDREIAPRQFRLSVGQIAVTVQNLGGGEAALNGVPLDTTRRALRHGDIVEIGALRLGIVPAAEPRAQASSVDAPKRTRLAKAMAAPWTAWVASRRFLIGLGVLWGVLALAGGAYLAIGATDPFWIHASATERLNQVASALHDYPETTVKTVASGFVVSGYVGTLSDRDRLQRIVQSFPQTSIGDVYVIDELLGSARLYFSDTPLSVTYGGHGVVFVNGSASRTLQQRVANYAKDARPALQVVDHVVYASAQTPKASTPPPTVGEVPDIVGVYDDGVGTRFIETGDGARYFEGSRLPGGLEVRHIDTDRVIFARGVDRFFMDVSAGAVRGFTNAPPG</sequence>
<keyword evidence="1" id="KW-0812">Transmembrane</keyword>
<protein>
    <submittedName>
        <fullName evidence="3">FHA domain-containing protein</fullName>
    </submittedName>
</protein>
<proteinExistence type="predicted"/>
<evidence type="ECO:0000259" key="2">
    <source>
        <dbReference type="Pfam" id="PF16697"/>
    </source>
</evidence>
<dbReference type="Pfam" id="PF16697">
    <property type="entry name" value="Yop-YscD_cpl"/>
    <property type="match status" value="1"/>
</dbReference>